<organism evidence="2 3">
    <name type="scientific">Candidatus Abyssobacteria bacterium SURF_17</name>
    <dbReference type="NCBI Taxonomy" id="2093361"/>
    <lineage>
        <taxon>Bacteria</taxon>
        <taxon>Pseudomonadati</taxon>
        <taxon>Candidatus Hydrogenedentota</taxon>
        <taxon>Candidatus Abyssobacteria</taxon>
    </lineage>
</organism>
<dbReference type="PANTHER" id="PTHR30548">
    <property type="entry name" value="2-HYDROXYGLUTARYL-COA DEHYDRATASE, D-COMPONENT-RELATED"/>
    <property type="match status" value="1"/>
</dbReference>
<dbReference type="Proteomes" id="UP000285961">
    <property type="component" value="Unassembled WGS sequence"/>
</dbReference>
<name>A0A419F2T8_9BACT</name>
<dbReference type="Gene3D" id="3.40.50.11900">
    <property type="match status" value="1"/>
</dbReference>
<evidence type="ECO:0000256" key="1">
    <source>
        <dbReference type="ARBA" id="ARBA00005806"/>
    </source>
</evidence>
<dbReference type="AlphaFoldDB" id="A0A419F2T8"/>
<protein>
    <submittedName>
        <fullName evidence="2">2-hydroxyacyl-CoA dehydratase</fullName>
    </submittedName>
</protein>
<dbReference type="Pfam" id="PF06050">
    <property type="entry name" value="HGD-D"/>
    <property type="match status" value="1"/>
</dbReference>
<comment type="similarity">
    <text evidence="1">Belongs to the FldB/FldC dehydratase alpha/beta subunit family.</text>
</comment>
<reference evidence="2 3" key="1">
    <citation type="journal article" date="2017" name="ISME J.">
        <title>Energy and carbon metabolisms in a deep terrestrial subsurface fluid microbial community.</title>
        <authorList>
            <person name="Momper L."/>
            <person name="Jungbluth S.P."/>
            <person name="Lee M.D."/>
            <person name="Amend J.P."/>
        </authorList>
    </citation>
    <scope>NUCLEOTIDE SEQUENCE [LARGE SCALE GENOMIC DNA]</scope>
    <source>
        <strain evidence="2">SURF_17</strain>
    </source>
</reference>
<sequence>MGNSETADKPVLGWFCTYTPEEIILAAGFESRRILGRTGPTAKADAHLHPNLCAFVRACLSSGLEGEHAKLAGIIGIDSCDAMRRLFDVWRATFHPDYSHILAMPHVQTAEAVEFYRHELERLIRSLNQYFGLTISDADLLRGIHTMNETRTLLTRLYKLRRSSAPISGTEYYSILRDAMTEPKDRFNHWLKQSLEKSTSNETSVSSGVNIILAGGVLDDPWIVGVVEEAGGRVVADDLCCGGRYFEKLTSTQGEPLKAIADRYVLRAPCARMSETETRVQNLMELIEETHARGLIYYTVKFCDPHILDWAMISKELQSRGVRALRCETDYSISERERMRTRIEAFLEMLK</sequence>
<accession>A0A419F2T8</accession>
<gene>
    <name evidence="2" type="ORF">C4532_05945</name>
</gene>
<dbReference type="EMBL" id="QZKI01000044">
    <property type="protein sequence ID" value="RJP72460.1"/>
    <property type="molecule type" value="Genomic_DNA"/>
</dbReference>
<dbReference type="Gene3D" id="3.40.50.11890">
    <property type="match status" value="1"/>
</dbReference>
<dbReference type="Gene3D" id="1.20.1270.370">
    <property type="match status" value="1"/>
</dbReference>
<comment type="caution">
    <text evidence="2">The sequence shown here is derived from an EMBL/GenBank/DDBJ whole genome shotgun (WGS) entry which is preliminary data.</text>
</comment>
<dbReference type="InterPro" id="IPR010327">
    <property type="entry name" value="FldB/FldC_alpha/beta"/>
</dbReference>
<evidence type="ECO:0000313" key="3">
    <source>
        <dbReference type="Proteomes" id="UP000285961"/>
    </source>
</evidence>
<evidence type="ECO:0000313" key="2">
    <source>
        <dbReference type="EMBL" id="RJP72460.1"/>
    </source>
</evidence>
<proteinExistence type="inferred from homology"/>
<dbReference type="PANTHER" id="PTHR30548:SF1">
    <property type="entry name" value="DEHYDRATASE SUBUNIT MJ0007-RELATED"/>
    <property type="match status" value="1"/>
</dbReference>